<reference evidence="1 2" key="1">
    <citation type="submission" date="2020-01" db="EMBL/GenBank/DDBJ databases">
        <title>Jiella pacifica sp. nov.</title>
        <authorList>
            <person name="Xue Z."/>
            <person name="Zhu S."/>
            <person name="Chen J."/>
            <person name="Yang J."/>
        </authorList>
    </citation>
    <scope>NUCLEOTIDE SEQUENCE [LARGE SCALE GENOMIC DNA]</scope>
    <source>
        <strain evidence="1 2">40Bstr34</strain>
    </source>
</reference>
<dbReference type="GO" id="GO:0015716">
    <property type="term" value="P:organic phosphonate transport"/>
    <property type="evidence" value="ECO:0007669"/>
    <property type="project" value="InterPro"/>
</dbReference>
<dbReference type="InterPro" id="IPR009609">
    <property type="entry name" value="Phosphonate_metab_PhnG"/>
</dbReference>
<keyword evidence="1" id="KW-0456">Lyase</keyword>
<sequence>MSEASRNSTPDPQAARRRAVSAFAQADAGFLDAAWQRLGAGRRVGALRGPESGLVMVRGRAGGGGAPFNLGEASVTRASVTLDDGAVGHAMVLGRDGTRAHFAAVFDALWQDETMRETVEREIVAVIEAALAETDAKRRSETEATKVDFFTMMRGED</sequence>
<dbReference type="EMBL" id="JAAAMG010000007">
    <property type="protein sequence ID" value="NDW04802.1"/>
    <property type="molecule type" value="Genomic_DNA"/>
</dbReference>
<evidence type="ECO:0000313" key="2">
    <source>
        <dbReference type="Proteomes" id="UP000469011"/>
    </source>
</evidence>
<accession>A0A6N9T2I6</accession>
<dbReference type="GO" id="GO:0016829">
    <property type="term" value="F:lyase activity"/>
    <property type="evidence" value="ECO:0007669"/>
    <property type="project" value="UniProtKB-KW"/>
</dbReference>
<dbReference type="GO" id="GO:0019634">
    <property type="term" value="P:organic phosphonate metabolic process"/>
    <property type="evidence" value="ECO:0007669"/>
    <property type="project" value="InterPro"/>
</dbReference>
<keyword evidence="2" id="KW-1185">Reference proteome</keyword>
<organism evidence="1 2">
    <name type="scientific">Jiella pacifica</name>
    <dbReference type="NCBI Taxonomy" id="2696469"/>
    <lineage>
        <taxon>Bacteria</taxon>
        <taxon>Pseudomonadati</taxon>
        <taxon>Pseudomonadota</taxon>
        <taxon>Alphaproteobacteria</taxon>
        <taxon>Hyphomicrobiales</taxon>
        <taxon>Aurantimonadaceae</taxon>
        <taxon>Jiella</taxon>
    </lineage>
</organism>
<gene>
    <name evidence="1" type="primary">phnG</name>
    <name evidence="1" type="ORF">GTK09_10210</name>
</gene>
<dbReference type="Proteomes" id="UP000469011">
    <property type="component" value="Unassembled WGS sequence"/>
</dbReference>
<proteinExistence type="predicted"/>
<comment type="caution">
    <text evidence="1">The sequence shown here is derived from an EMBL/GenBank/DDBJ whole genome shotgun (WGS) entry which is preliminary data.</text>
</comment>
<dbReference type="Pfam" id="PF06754">
    <property type="entry name" value="PhnG"/>
    <property type="match status" value="1"/>
</dbReference>
<dbReference type="NCBIfam" id="TIGR03293">
    <property type="entry name" value="PhnG_redo"/>
    <property type="match status" value="1"/>
</dbReference>
<dbReference type="AlphaFoldDB" id="A0A6N9T2I6"/>
<name>A0A6N9T2I6_9HYPH</name>
<dbReference type="RefSeq" id="WP_163463062.1">
    <property type="nucleotide sequence ID" value="NZ_JAAAMG010000007.1"/>
</dbReference>
<evidence type="ECO:0000313" key="1">
    <source>
        <dbReference type="EMBL" id="NDW04802.1"/>
    </source>
</evidence>
<protein>
    <submittedName>
        <fullName evidence="1">Phosphonate C-P lyase system protein PhnG</fullName>
    </submittedName>
</protein>